<evidence type="ECO:0000313" key="2">
    <source>
        <dbReference type="Proteomes" id="UP000306628"/>
    </source>
</evidence>
<protein>
    <submittedName>
        <fullName evidence="1">SAM-dependent methyltransferase</fullName>
    </submittedName>
</protein>
<dbReference type="AlphaFoldDB" id="A0A5S4G0B2"/>
<dbReference type="OrthoDB" id="3216820at2"/>
<dbReference type="GO" id="GO:0032259">
    <property type="term" value="P:methylation"/>
    <property type="evidence" value="ECO:0007669"/>
    <property type="project" value="UniProtKB-KW"/>
</dbReference>
<dbReference type="Pfam" id="PF04672">
    <property type="entry name" value="Methyltransf_19"/>
    <property type="match status" value="1"/>
</dbReference>
<proteinExistence type="predicted"/>
<keyword evidence="2" id="KW-1185">Reference proteome</keyword>
<keyword evidence="1" id="KW-0489">Methyltransferase</keyword>
<dbReference type="InterPro" id="IPR029063">
    <property type="entry name" value="SAM-dependent_MTases_sf"/>
</dbReference>
<dbReference type="PIRSF" id="PIRSF017393">
    <property type="entry name" value="MTase_SAV2177"/>
    <property type="match status" value="1"/>
</dbReference>
<name>A0A5S4G0B2_9ACTN</name>
<dbReference type="Gene3D" id="3.40.50.150">
    <property type="entry name" value="Vaccinia Virus protein VP39"/>
    <property type="match status" value="1"/>
</dbReference>
<comment type="caution">
    <text evidence="1">The sequence shown here is derived from an EMBL/GenBank/DDBJ whole genome shotgun (WGS) entry which is preliminary data.</text>
</comment>
<reference evidence="1 2" key="1">
    <citation type="submission" date="2019-05" db="EMBL/GenBank/DDBJ databases">
        <title>Draft genome sequence of Nonomuraea zeae DSM 100528.</title>
        <authorList>
            <person name="Saricaoglu S."/>
            <person name="Isik K."/>
        </authorList>
    </citation>
    <scope>NUCLEOTIDE SEQUENCE [LARGE SCALE GENOMIC DNA]</scope>
    <source>
        <strain evidence="1 2">DSM 100528</strain>
    </source>
</reference>
<dbReference type="EMBL" id="VCKX01000351">
    <property type="protein sequence ID" value="TMR17947.1"/>
    <property type="molecule type" value="Genomic_DNA"/>
</dbReference>
<dbReference type="RefSeq" id="WP_138697637.1">
    <property type="nucleotide sequence ID" value="NZ_JBHSAZ010000098.1"/>
</dbReference>
<gene>
    <name evidence="1" type="ORF">ETD85_53995</name>
</gene>
<organism evidence="1 2">
    <name type="scientific">Nonomuraea zeae</name>
    <dbReference type="NCBI Taxonomy" id="1642303"/>
    <lineage>
        <taxon>Bacteria</taxon>
        <taxon>Bacillati</taxon>
        <taxon>Actinomycetota</taxon>
        <taxon>Actinomycetes</taxon>
        <taxon>Streptosporangiales</taxon>
        <taxon>Streptosporangiaceae</taxon>
        <taxon>Nonomuraea</taxon>
    </lineage>
</organism>
<dbReference type="SUPFAM" id="SSF53335">
    <property type="entry name" value="S-adenosyl-L-methionine-dependent methyltransferases"/>
    <property type="match status" value="1"/>
</dbReference>
<accession>A0A5S4G0B2</accession>
<dbReference type="InterPro" id="IPR006764">
    <property type="entry name" value="SAM_dep_MeTrfase_SAV2177_type"/>
</dbReference>
<evidence type="ECO:0000313" key="1">
    <source>
        <dbReference type="EMBL" id="TMR17947.1"/>
    </source>
</evidence>
<keyword evidence="1" id="KW-0808">Transferase</keyword>
<sequence>MDLPGVDPSVPSAARIYDYLLGGKDHFASDREAAAAVLESVPNARTNARANRAFLSRAVRALVDAGVRQFLDIGAGLPTQENVHQVAQRAEPSSRVVYVDNDPVVLVHARALLADNPGTVVAPADIRDPAALLHHSEVQGHLDFTQPVGVLLLAILHFIPDDKEAAHIVAELRRPLVSGSHVAISHGHPGELTGDLAEKGRELYGRTRQGAVVGRTRADMAAWLEGLELLDPGIVPIQGWRPEDDFDPIPDLAEPGVFGMVARVP</sequence>
<dbReference type="Proteomes" id="UP000306628">
    <property type="component" value="Unassembled WGS sequence"/>
</dbReference>
<dbReference type="GO" id="GO:0008168">
    <property type="term" value="F:methyltransferase activity"/>
    <property type="evidence" value="ECO:0007669"/>
    <property type="project" value="UniProtKB-KW"/>
</dbReference>